<dbReference type="PANTHER" id="PTHR48111:SF76">
    <property type="entry name" value="TWO-COMPONENT RESPONSE REGULATOR"/>
    <property type="match status" value="1"/>
</dbReference>
<protein>
    <submittedName>
        <fullName evidence="6">DNA-binding response regulator</fullName>
    </submittedName>
</protein>
<organism evidence="6 7">
    <name type="scientific">Shewanella sairae</name>
    <dbReference type="NCBI Taxonomy" id="190310"/>
    <lineage>
        <taxon>Bacteria</taxon>
        <taxon>Pseudomonadati</taxon>
        <taxon>Pseudomonadota</taxon>
        <taxon>Gammaproteobacteria</taxon>
        <taxon>Alteromonadales</taxon>
        <taxon>Shewanellaceae</taxon>
        <taxon>Shewanella</taxon>
    </lineage>
</organism>
<dbReference type="InterPro" id="IPR036388">
    <property type="entry name" value="WH-like_DNA-bd_sf"/>
</dbReference>
<feature type="modified residue" description="4-aspartylphosphate" evidence="2">
    <location>
        <position position="51"/>
    </location>
</feature>
<evidence type="ECO:0000259" key="5">
    <source>
        <dbReference type="PROSITE" id="PS51755"/>
    </source>
</evidence>
<dbReference type="RefSeq" id="WP_220783250.1">
    <property type="nucleotide sequence ID" value="NZ_BPEY01000135.1"/>
</dbReference>
<feature type="domain" description="Response regulatory" evidence="4">
    <location>
        <begin position="2"/>
        <end position="116"/>
    </location>
</feature>
<feature type="DNA-binding region" description="OmpR/PhoB-type" evidence="3">
    <location>
        <begin position="127"/>
        <end position="225"/>
    </location>
</feature>
<dbReference type="GO" id="GO:0003677">
    <property type="term" value="F:DNA binding"/>
    <property type="evidence" value="ECO:0007669"/>
    <property type="project" value="UniProtKB-KW"/>
</dbReference>
<reference evidence="6" key="1">
    <citation type="submission" date="2021-05" db="EMBL/GenBank/DDBJ databases">
        <title>Molecular characterization for Shewanella algae harboring chromosomal blaOXA-55-like strains isolated from clinical and environment sample.</title>
        <authorList>
            <person name="Ohama Y."/>
            <person name="Aoki K."/>
            <person name="Harada S."/>
            <person name="Moriya K."/>
            <person name="Ishii Y."/>
            <person name="Tateda K."/>
        </authorList>
    </citation>
    <scope>NUCLEOTIDE SEQUENCE</scope>
    <source>
        <strain evidence="6">JCM 11563</strain>
    </source>
</reference>
<evidence type="ECO:0000313" key="7">
    <source>
        <dbReference type="Proteomes" id="UP000887104"/>
    </source>
</evidence>
<dbReference type="PROSITE" id="PS50110">
    <property type="entry name" value="RESPONSE_REGULATORY"/>
    <property type="match status" value="1"/>
</dbReference>
<evidence type="ECO:0000259" key="4">
    <source>
        <dbReference type="PROSITE" id="PS50110"/>
    </source>
</evidence>
<dbReference type="SMART" id="SM00448">
    <property type="entry name" value="REC"/>
    <property type="match status" value="1"/>
</dbReference>
<dbReference type="EMBL" id="BPEY01000135">
    <property type="protein sequence ID" value="GIU51855.1"/>
    <property type="molecule type" value="Genomic_DNA"/>
</dbReference>
<dbReference type="InterPro" id="IPR039420">
    <property type="entry name" value="WalR-like"/>
</dbReference>
<evidence type="ECO:0000256" key="2">
    <source>
        <dbReference type="PROSITE-ProRule" id="PRU00169"/>
    </source>
</evidence>
<sequence length="231" mass="26077">MKILLVEDDINLSRYIEKGLTEAGNSVQSVDNGRHALSICLMEQFDLAIIDRMLPGLDGLSLVKAMRASQISIPILFLTSLGGIDDRVDGLNAGADDYLTKPFAFTELLARLSALSRRASAISTPNIYELSYGDLKLNLSEHTVTRQGLPLRLQHKEFRILELFLRHPGKVITRTMLLEHVWDIHFEPQTSVVETHISRLRQKLEKPFGDQLIHTVRGAGYKLEYRTEGQK</sequence>
<dbReference type="Pfam" id="PF00486">
    <property type="entry name" value="Trans_reg_C"/>
    <property type="match status" value="1"/>
</dbReference>
<evidence type="ECO:0000256" key="3">
    <source>
        <dbReference type="PROSITE-ProRule" id="PRU01091"/>
    </source>
</evidence>
<dbReference type="Gene3D" id="3.40.50.2300">
    <property type="match status" value="1"/>
</dbReference>
<dbReference type="PROSITE" id="PS51755">
    <property type="entry name" value="OMPR_PHOB"/>
    <property type="match status" value="1"/>
</dbReference>
<evidence type="ECO:0000313" key="6">
    <source>
        <dbReference type="EMBL" id="GIU51855.1"/>
    </source>
</evidence>
<evidence type="ECO:0000256" key="1">
    <source>
        <dbReference type="ARBA" id="ARBA00023125"/>
    </source>
</evidence>
<name>A0ABQ4PR26_9GAMM</name>
<dbReference type="CDD" id="cd00383">
    <property type="entry name" value="trans_reg_C"/>
    <property type="match status" value="1"/>
</dbReference>
<feature type="domain" description="OmpR/PhoB-type" evidence="5">
    <location>
        <begin position="127"/>
        <end position="225"/>
    </location>
</feature>
<dbReference type="InterPro" id="IPR001867">
    <property type="entry name" value="OmpR/PhoB-type_DNA-bd"/>
</dbReference>
<dbReference type="Pfam" id="PF00072">
    <property type="entry name" value="Response_reg"/>
    <property type="match status" value="1"/>
</dbReference>
<dbReference type="InterPro" id="IPR001789">
    <property type="entry name" value="Sig_transdc_resp-reg_receiver"/>
</dbReference>
<dbReference type="Gene3D" id="1.10.10.10">
    <property type="entry name" value="Winged helix-like DNA-binding domain superfamily/Winged helix DNA-binding domain"/>
    <property type="match status" value="1"/>
</dbReference>
<dbReference type="Proteomes" id="UP000887104">
    <property type="component" value="Unassembled WGS sequence"/>
</dbReference>
<dbReference type="InterPro" id="IPR011006">
    <property type="entry name" value="CheY-like_superfamily"/>
</dbReference>
<gene>
    <name evidence="6" type="ORF">TUM4438_42910</name>
</gene>
<keyword evidence="2" id="KW-0597">Phosphoprotein</keyword>
<keyword evidence="7" id="KW-1185">Reference proteome</keyword>
<dbReference type="SMART" id="SM00862">
    <property type="entry name" value="Trans_reg_C"/>
    <property type="match status" value="1"/>
</dbReference>
<dbReference type="SUPFAM" id="SSF52172">
    <property type="entry name" value="CheY-like"/>
    <property type="match status" value="1"/>
</dbReference>
<dbReference type="CDD" id="cd19935">
    <property type="entry name" value="REC_OmpR_CusR-like"/>
    <property type="match status" value="1"/>
</dbReference>
<proteinExistence type="predicted"/>
<accession>A0ABQ4PR26</accession>
<dbReference type="Gene3D" id="6.10.250.690">
    <property type="match status" value="1"/>
</dbReference>
<dbReference type="PANTHER" id="PTHR48111">
    <property type="entry name" value="REGULATOR OF RPOS"/>
    <property type="match status" value="1"/>
</dbReference>
<keyword evidence="1 3" id="KW-0238">DNA-binding</keyword>
<comment type="caution">
    <text evidence="6">The sequence shown here is derived from an EMBL/GenBank/DDBJ whole genome shotgun (WGS) entry which is preliminary data.</text>
</comment>